<comment type="similarity">
    <text evidence="2">Belongs to the thiolase-like superfamily. FabH family.</text>
</comment>
<evidence type="ECO:0000256" key="1">
    <source>
        <dbReference type="ARBA" id="ARBA00005189"/>
    </source>
</evidence>
<organism evidence="13 14">
    <name type="scientific">Streptomyces spirodelae</name>
    <dbReference type="NCBI Taxonomy" id="2812904"/>
    <lineage>
        <taxon>Bacteria</taxon>
        <taxon>Bacillati</taxon>
        <taxon>Actinomycetota</taxon>
        <taxon>Actinomycetes</taxon>
        <taxon>Kitasatosporales</taxon>
        <taxon>Streptomycetaceae</taxon>
        <taxon>Streptomyces</taxon>
    </lineage>
</organism>
<accession>A0ABS3WX59</accession>
<dbReference type="NCBIfam" id="NF006829">
    <property type="entry name" value="PRK09352.1"/>
    <property type="match status" value="1"/>
</dbReference>
<dbReference type="NCBIfam" id="TIGR00747">
    <property type="entry name" value="fabH"/>
    <property type="match status" value="1"/>
</dbReference>
<keyword evidence="4" id="KW-0444">Lipid biosynthesis</keyword>
<evidence type="ECO:0000256" key="7">
    <source>
        <dbReference type="ARBA" id="ARBA00023098"/>
    </source>
</evidence>
<dbReference type="InterPro" id="IPR013751">
    <property type="entry name" value="ACP_syn_III_N"/>
</dbReference>
<dbReference type="PANTHER" id="PTHR34069">
    <property type="entry name" value="3-OXOACYL-[ACYL-CARRIER-PROTEIN] SYNTHASE 3"/>
    <property type="match status" value="1"/>
</dbReference>
<keyword evidence="14" id="KW-1185">Reference proteome</keyword>
<keyword evidence="9" id="KW-0012">Acyltransferase</keyword>
<dbReference type="Gene3D" id="3.40.47.10">
    <property type="match status" value="1"/>
</dbReference>
<keyword evidence="3" id="KW-0963">Cytoplasm</keyword>
<proteinExistence type="inferred from homology"/>
<keyword evidence="5" id="KW-0808">Transferase</keyword>
<comment type="pathway">
    <text evidence="1">Lipid metabolism.</text>
</comment>
<evidence type="ECO:0000256" key="8">
    <source>
        <dbReference type="ARBA" id="ARBA00023160"/>
    </source>
</evidence>
<dbReference type="InterPro" id="IPR004655">
    <property type="entry name" value="FabH"/>
</dbReference>
<feature type="domain" description="Beta-ketoacyl-[acyl-carrier-protein] synthase III N-terminal" evidence="12">
    <location>
        <begin position="116"/>
        <end position="196"/>
    </location>
</feature>
<evidence type="ECO:0000256" key="5">
    <source>
        <dbReference type="ARBA" id="ARBA00022679"/>
    </source>
</evidence>
<sequence length="387" mass="40565">MTSSTAPQAGRTTVVCGIGASLPEQVRSNADVTRDGALATTDEWIRSRTGIAHRRRAGPGVATGDLAVAAGRAALESAAGARPDLLVVATTTPDRRCPATAPEVAHQLGLGTVAAFDLAAVCSGFVYATAVATGLVRSGMCERPLVVGAETYSSIVDPQDRDTAVVFGDGAGAVLLRAGERGEPGEVIAWDLGADGSGSDLIAIAAGGSGTPDTGTRPPRAHRYLRMRGREVYAHAVRRMTQSSRTALRLAGWEPSLLGAFIGHQANQRILDTVGDRLGIAPEHRFGNIRDVGNTAAASVPLALADTAERGLVRPGTPTLLTAFGGGLTWGSIALTWPAARACADSPRGTREQERQPEQHQPEHQQPEHQQPQRRRKEDPWTLSTPT</sequence>
<evidence type="ECO:0000256" key="3">
    <source>
        <dbReference type="ARBA" id="ARBA00022490"/>
    </source>
</evidence>
<keyword evidence="6" id="KW-0276">Fatty acid metabolism</keyword>
<feature type="region of interest" description="Disordered" evidence="10">
    <location>
        <begin position="341"/>
        <end position="387"/>
    </location>
</feature>
<evidence type="ECO:0000256" key="6">
    <source>
        <dbReference type="ARBA" id="ARBA00022832"/>
    </source>
</evidence>
<keyword evidence="8" id="KW-0275">Fatty acid biosynthesis</keyword>
<dbReference type="Pfam" id="PF08541">
    <property type="entry name" value="ACP_syn_III_C"/>
    <property type="match status" value="1"/>
</dbReference>
<evidence type="ECO:0000313" key="14">
    <source>
        <dbReference type="Proteomes" id="UP001518976"/>
    </source>
</evidence>
<evidence type="ECO:0000259" key="12">
    <source>
        <dbReference type="Pfam" id="PF08545"/>
    </source>
</evidence>
<dbReference type="Pfam" id="PF08545">
    <property type="entry name" value="ACP_syn_III"/>
    <property type="match status" value="1"/>
</dbReference>
<feature type="domain" description="Beta-ketoacyl-[acyl-carrier-protein] synthase III C-terminal" evidence="11">
    <location>
        <begin position="249"/>
        <end position="337"/>
    </location>
</feature>
<feature type="compositionally biased region" description="Basic and acidic residues" evidence="10">
    <location>
        <begin position="348"/>
        <end position="367"/>
    </location>
</feature>
<evidence type="ECO:0000259" key="11">
    <source>
        <dbReference type="Pfam" id="PF08541"/>
    </source>
</evidence>
<gene>
    <name evidence="13" type="ORF">JW592_19975</name>
</gene>
<evidence type="ECO:0000256" key="10">
    <source>
        <dbReference type="SAM" id="MobiDB-lite"/>
    </source>
</evidence>
<reference evidence="13 14" key="1">
    <citation type="submission" date="2021-02" db="EMBL/GenBank/DDBJ databases">
        <title>Streptomyces spirodelae sp. nov., isolated from duckweed.</title>
        <authorList>
            <person name="Saimee Y."/>
            <person name="Duangmal K."/>
        </authorList>
    </citation>
    <scope>NUCLEOTIDE SEQUENCE [LARGE SCALE GENOMIC DNA]</scope>
    <source>
        <strain evidence="13 14">DW4-2</strain>
    </source>
</reference>
<dbReference type="PANTHER" id="PTHR34069:SF2">
    <property type="entry name" value="BETA-KETOACYL-[ACYL-CARRIER-PROTEIN] SYNTHASE III"/>
    <property type="match status" value="1"/>
</dbReference>
<evidence type="ECO:0000256" key="9">
    <source>
        <dbReference type="ARBA" id="ARBA00023315"/>
    </source>
</evidence>
<dbReference type="CDD" id="cd00830">
    <property type="entry name" value="KAS_III"/>
    <property type="match status" value="1"/>
</dbReference>
<dbReference type="SUPFAM" id="SSF53901">
    <property type="entry name" value="Thiolase-like"/>
    <property type="match status" value="1"/>
</dbReference>
<dbReference type="RefSeq" id="WP_209266523.1">
    <property type="nucleotide sequence ID" value="NZ_JAFFZN010000018.1"/>
</dbReference>
<comment type="caution">
    <text evidence="13">The sequence shown here is derived from an EMBL/GenBank/DDBJ whole genome shotgun (WGS) entry which is preliminary data.</text>
</comment>
<dbReference type="EMBL" id="JAFFZN010000018">
    <property type="protein sequence ID" value="MBO8187722.1"/>
    <property type="molecule type" value="Genomic_DNA"/>
</dbReference>
<name>A0ABS3WX59_9ACTN</name>
<evidence type="ECO:0000256" key="4">
    <source>
        <dbReference type="ARBA" id="ARBA00022516"/>
    </source>
</evidence>
<dbReference type="Proteomes" id="UP001518976">
    <property type="component" value="Unassembled WGS sequence"/>
</dbReference>
<evidence type="ECO:0000256" key="2">
    <source>
        <dbReference type="ARBA" id="ARBA00008642"/>
    </source>
</evidence>
<protein>
    <submittedName>
        <fullName evidence="13">Ketoacyl-ACP synthase III</fullName>
    </submittedName>
</protein>
<evidence type="ECO:0000313" key="13">
    <source>
        <dbReference type="EMBL" id="MBO8187722.1"/>
    </source>
</evidence>
<keyword evidence="7" id="KW-0443">Lipid metabolism</keyword>
<dbReference type="InterPro" id="IPR013747">
    <property type="entry name" value="ACP_syn_III_C"/>
</dbReference>
<dbReference type="InterPro" id="IPR016039">
    <property type="entry name" value="Thiolase-like"/>
</dbReference>